<evidence type="ECO:0000256" key="7">
    <source>
        <dbReference type="SAM" id="Phobius"/>
    </source>
</evidence>
<feature type="signal peptide" evidence="8">
    <location>
        <begin position="1"/>
        <end position="22"/>
    </location>
</feature>
<evidence type="ECO:0000256" key="5">
    <source>
        <dbReference type="ARBA" id="ARBA00023136"/>
    </source>
</evidence>
<organism evidence="9 10">
    <name type="scientific">Quercus rubra</name>
    <name type="common">Northern red oak</name>
    <name type="synonym">Quercus borealis</name>
    <dbReference type="NCBI Taxonomy" id="3512"/>
    <lineage>
        <taxon>Eukaryota</taxon>
        <taxon>Viridiplantae</taxon>
        <taxon>Streptophyta</taxon>
        <taxon>Embryophyta</taxon>
        <taxon>Tracheophyta</taxon>
        <taxon>Spermatophyta</taxon>
        <taxon>Magnoliopsida</taxon>
        <taxon>eudicotyledons</taxon>
        <taxon>Gunneridae</taxon>
        <taxon>Pentapetalae</taxon>
        <taxon>rosids</taxon>
        <taxon>fabids</taxon>
        <taxon>Fagales</taxon>
        <taxon>Fagaceae</taxon>
        <taxon>Quercus</taxon>
    </lineage>
</organism>
<keyword evidence="2 7" id="KW-0812">Transmembrane</keyword>
<evidence type="ECO:0000256" key="8">
    <source>
        <dbReference type="SAM" id="SignalP"/>
    </source>
</evidence>
<name>A0AAN7EQM5_QUERU</name>
<keyword evidence="4 7" id="KW-1133">Transmembrane helix</keyword>
<evidence type="ECO:0000256" key="3">
    <source>
        <dbReference type="ARBA" id="ARBA00022729"/>
    </source>
</evidence>
<dbReference type="EMBL" id="JAXUIC010000008">
    <property type="protein sequence ID" value="KAK4577524.1"/>
    <property type="molecule type" value="Genomic_DNA"/>
</dbReference>
<accession>A0AAN7EQM5</accession>
<keyword evidence="5 7" id="KW-0472">Membrane</keyword>
<protein>
    <submittedName>
        <fullName evidence="9">Uncharacterized protein</fullName>
    </submittedName>
</protein>
<keyword evidence="10" id="KW-1185">Reference proteome</keyword>
<evidence type="ECO:0000256" key="1">
    <source>
        <dbReference type="ARBA" id="ARBA00004127"/>
    </source>
</evidence>
<dbReference type="InterPro" id="IPR009606">
    <property type="entry name" value="DEAL/Modifying_wall_lignin1/2"/>
</dbReference>
<dbReference type="PANTHER" id="PTHR31769">
    <property type="entry name" value="OS07G0462200 PROTEIN-RELATED"/>
    <property type="match status" value="1"/>
</dbReference>
<keyword evidence="3 8" id="KW-0732">Signal</keyword>
<evidence type="ECO:0000256" key="4">
    <source>
        <dbReference type="ARBA" id="ARBA00022989"/>
    </source>
</evidence>
<feature type="chain" id="PRO_5042863802" evidence="8">
    <location>
        <begin position="23"/>
        <end position="172"/>
    </location>
</feature>
<feature type="transmembrane region" description="Helical" evidence="7">
    <location>
        <begin position="92"/>
        <end position="123"/>
    </location>
</feature>
<dbReference type="Proteomes" id="UP001324115">
    <property type="component" value="Unassembled WGS sequence"/>
</dbReference>
<proteinExistence type="inferred from homology"/>
<sequence length="172" mass="18953">MEKTLASLLFFLSLIILAEVTSYAVAYMAQKRSFATLVHNSETNSAYCAYAYDEASLLGIFSSISLTCAQMIVMVETSCFVGRNLSPSCSKAWAFAFFIASWVAFFAAEGILLTASATGAFPFDYMSMLGYMPDCCEDMRKQMFKDGAICIVFSSIASELFLMAYWIAQPNV</sequence>
<comment type="caution">
    <text evidence="9">The sequence shown here is derived from an EMBL/GenBank/DDBJ whole genome shotgun (WGS) entry which is preliminary data.</text>
</comment>
<dbReference type="AlphaFoldDB" id="A0AAN7EQM5"/>
<comment type="subcellular location">
    <subcellularLocation>
        <location evidence="1">Endomembrane system</location>
        <topology evidence="1">Multi-pass membrane protein</topology>
    </subcellularLocation>
</comment>
<feature type="transmembrane region" description="Helical" evidence="7">
    <location>
        <begin position="148"/>
        <end position="168"/>
    </location>
</feature>
<gene>
    <name evidence="9" type="ORF">RGQ29_027873</name>
</gene>
<dbReference type="InterPro" id="IPR052222">
    <property type="entry name" value="DESIGUAL"/>
</dbReference>
<evidence type="ECO:0000313" key="9">
    <source>
        <dbReference type="EMBL" id="KAK4577524.1"/>
    </source>
</evidence>
<comment type="similarity">
    <text evidence="6">Belongs to the DESIGUAL family.</text>
</comment>
<dbReference type="GO" id="GO:0012505">
    <property type="term" value="C:endomembrane system"/>
    <property type="evidence" value="ECO:0007669"/>
    <property type="project" value="UniProtKB-SubCell"/>
</dbReference>
<reference evidence="9 10" key="1">
    <citation type="journal article" date="2023" name="G3 (Bethesda)">
        <title>A haplotype-resolved chromosome-scale genome for Quercus rubra L. provides insights into the genetics of adaptive traits for red oak species.</title>
        <authorList>
            <person name="Kapoor B."/>
            <person name="Jenkins J."/>
            <person name="Schmutz J."/>
            <person name="Zhebentyayeva T."/>
            <person name="Kuelheim C."/>
            <person name="Coggeshall M."/>
            <person name="Heim C."/>
            <person name="Lasky J.R."/>
            <person name="Leites L."/>
            <person name="Islam-Faridi N."/>
            <person name="Romero-Severson J."/>
            <person name="DeLeo V.L."/>
            <person name="Lucas S.M."/>
            <person name="Lazic D."/>
            <person name="Gailing O."/>
            <person name="Carlson J."/>
            <person name="Staton M."/>
        </authorList>
    </citation>
    <scope>NUCLEOTIDE SEQUENCE [LARGE SCALE GENOMIC DNA]</scope>
    <source>
        <strain evidence="9">Pseudo-F2</strain>
    </source>
</reference>
<evidence type="ECO:0000256" key="6">
    <source>
        <dbReference type="ARBA" id="ARBA00029467"/>
    </source>
</evidence>
<dbReference type="Pfam" id="PF06749">
    <property type="entry name" value="DUF1218"/>
    <property type="match status" value="1"/>
</dbReference>
<evidence type="ECO:0000313" key="10">
    <source>
        <dbReference type="Proteomes" id="UP001324115"/>
    </source>
</evidence>
<evidence type="ECO:0000256" key="2">
    <source>
        <dbReference type="ARBA" id="ARBA00022692"/>
    </source>
</evidence>